<feature type="modified residue" description="4-aspartylphosphate" evidence="1">
    <location>
        <position position="53"/>
    </location>
</feature>
<keyword evidence="5" id="KW-1185">Reference proteome</keyword>
<dbReference type="SMART" id="SM00850">
    <property type="entry name" value="LytTR"/>
    <property type="match status" value="1"/>
</dbReference>
<dbReference type="PROSITE" id="PS50930">
    <property type="entry name" value="HTH_LYTTR"/>
    <property type="match status" value="1"/>
</dbReference>
<dbReference type="AlphaFoldDB" id="A0A2W7QZM9"/>
<sequence>MRCIIVEDQQPAQRILKKYIADIGSLTLVGTFGDAMQAMDFLQNESVDLMFLDINLPKLSGISFLKSLSKRPQVIMTTAYSEYALDGYELDVVDYLLKPFSFERFVKAVGKVRRHTELSGETENQSKKEHFIKIGYEHIRIAFDDIIYLAADGDYCEVCLADKKHLSSEPMKKWLELLNQDDFYRIHKSYVVNIHKIIKLSGNQVHLQDDAVLPIGRTYREEFMERFLK</sequence>
<evidence type="ECO:0000313" key="4">
    <source>
        <dbReference type="EMBL" id="PZX49147.1"/>
    </source>
</evidence>
<evidence type="ECO:0000313" key="5">
    <source>
        <dbReference type="Proteomes" id="UP000248882"/>
    </source>
</evidence>
<dbReference type="Proteomes" id="UP000248882">
    <property type="component" value="Unassembled WGS sequence"/>
</dbReference>
<dbReference type="PROSITE" id="PS50110">
    <property type="entry name" value="RESPONSE_REGULATORY"/>
    <property type="match status" value="1"/>
</dbReference>
<dbReference type="SMART" id="SM00448">
    <property type="entry name" value="REC"/>
    <property type="match status" value="1"/>
</dbReference>
<accession>A0A2W7QZM9</accession>
<comment type="caution">
    <text evidence="4">The sequence shown here is derived from an EMBL/GenBank/DDBJ whole genome shotgun (WGS) entry which is preliminary data.</text>
</comment>
<gene>
    <name evidence="4" type="ORF">LV85_03278</name>
</gene>
<dbReference type="Pfam" id="PF04397">
    <property type="entry name" value="LytTR"/>
    <property type="match status" value="1"/>
</dbReference>
<reference evidence="4 5" key="1">
    <citation type="submission" date="2018-06" db="EMBL/GenBank/DDBJ databases">
        <title>Genomic Encyclopedia of Archaeal and Bacterial Type Strains, Phase II (KMG-II): from individual species to whole genera.</title>
        <authorList>
            <person name="Goeker M."/>
        </authorList>
    </citation>
    <scope>NUCLEOTIDE SEQUENCE [LARGE SCALE GENOMIC DNA]</scope>
    <source>
        <strain evidence="4 5">DSM 19830</strain>
    </source>
</reference>
<keyword evidence="1" id="KW-0597">Phosphoprotein</keyword>
<dbReference type="Pfam" id="PF00072">
    <property type="entry name" value="Response_reg"/>
    <property type="match status" value="1"/>
</dbReference>
<dbReference type="EMBL" id="QKZT01000016">
    <property type="protein sequence ID" value="PZX49147.1"/>
    <property type="molecule type" value="Genomic_DNA"/>
</dbReference>
<dbReference type="OrthoDB" id="1646880at2"/>
<dbReference type="Gene3D" id="2.40.50.1020">
    <property type="entry name" value="LytTr DNA-binding domain"/>
    <property type="match status" value="1"/>
</dbReference>
<dbReference type="Gene3D" id="3.40.50.2300">
    <property type="match status" value="1"/>
</dbReference>
<dbReference type="PANTHER" id="PTHR37299">
    <property type="entry name" value="TRANSCRIPTIONAL REGULATOR-RELATED"/>
    <property type="match status" value="1"/>
</dbReference>
<dbReference type="SUPFAM" id="SSF52172">
    <property type="entry name" value="CheY-like"/>
    <property type="match status" value="1"/>
</dbReference>
<dbReference type="InterPro" id="IPR001789">
    <property type="entry name" value="Sig_transdc_resp-reg_receiver"/>
</dbReference>
<organism evidence="4 5">
    <name type="scientific">Algoriphagus chordae</name>
    <dbReference type="NCBI Taxonomy" id="237019"/>
    <lineage>
        <taxon>Bacteria</taxon>
        <taxon>Pseudomonadati</taxon>
        <taxon>Bacteroidota</taxon>
        <taxon>Cytophagia</taxon>
        <taxon>Cytophagales</taxon>
        <taxon>Cyclobacteriaceae</taxon>
        <taxon>Algoriphagus</taxon>
    </lineage>
</organism>
<dbReference type="GO" id="GO:0000156">
    <property type="term" value="F:phosphorelay response regulator activity"/>
    <property type="evidence" value="ECO:0007669"/>
    <property type="project" value="InterPro"/>
</dbReference>
<protein>
    <submittedName>
        <fullName evidence="4">LytTR family two component transcriptional regulator</fullName>
    </submittedName>
</protein>
<evidence type="ECO:0000259" key="3">
    <source>
        <dbReference type="PROSITE" id="PS50930"/>
    </source>
</evidence>
<name>A0A2W7QZM9_9BACT</name>
<evidence type="ECO:0000256" key="1">
    <source>
        <dbReference type="PROSITE-ProRule" id="PRU00169"/>
    </source>
</evidence>
<dbReference type="GO" id="GO:0003677">
    <property type="term" value="F:DNA binding"/>
    <property type="evidence" value="ECO:0007669"/>
    <property type="project" value="InterPro"/>
</dbReference>
<dbReference type="InterPro" id="IPR011006">
    <property type="entry name" value="CheY-like_superfamily"/>
</dbReference>
<dbReference type="InterPro" id="IPR007492">
    <property type="entry name" value="LytTR_DNA-bd_dom"/>
</dbReference>
<dbReference type="InterPro" id="IPR046947">
    <property type="entry name" value="LytR-like"/>
</dbReference>
<feature type="domain" description="HTH LytTR-type" evidence="3">
    <location>
        <begin position="132"/>
        <end position="229"/>
    </location>
</feature>
<evidence type="ECO:0000259" key="2">
    <source>
        <dbReference type="PROSITE" id="PS50110"/>
    </source>
</evidence>
<dbReference type="PANTHER" id="PTHR37299:SF1">
    <property type="entry name" value="STAGE 0 SPORULATION PROTEIN A HOMOLOG"/>
    <property type="match status" value="1"/>
</dbReference>
<dbReference type="RefSeq" id="WP_111321353.1">
    <property type="nucleotide sequence ID" value="NZ_QKZT01000016.1"/>
</dbReference>
<feature type="domain" description="Response regulatory" evidence="2">
    <location>
        <begin position="2"/>
        <end position="113"/>
    </location>
</feature>
<proteinExistence type="predicted"/>